<sequence length="557" mass="61597">MNKLTTFSVAIMASAFTAQAQDINQARKAIDAEQFESAKTILKSIIKAKPSNGTAYFTLGNVYLNQSVEDSAKIYFQEGLSASDGAKLNYIGLGQMDLDKNDVTGAQAKFALASKDMKKKDVQEFVYIARAYMNANKPDYKSAIAILTRAAINNSQDAQLQLALGDAYYGDGKQNEAYVAYRSAFQLDSSLLRAKMQLGVLLKGAKSYDEASKAYNEVIAINPNYGPVYRELAETYYKIARNKPSQAAANYKIAMGYYDKYMSLTDYSINSRMRRADFLILMEDYVALEAEANKMIELDKVNPRIYRYLGYAAYKNGNVDVAIKSLESFINAPANKPIALDYLYLGLTKIKKGTSADGLSIDPVAFSSGLVDIKKAIDMEPLAVQELSEVGKQLFTQKLYTESAVMFEFGANTPESTSFLDDNVYYGLANYYANVNKEKGAKVDAIALQKADAAFDKVLVASPTYLEAYLYKARTNRLLEKDDAMVQNYEAYVAKTMELGAEEAAKPAVKAKIIESYNNMAASFANTDKLKAIEYFKKTLALDPANSYAAESIKILK</sequence>
<dbReference type="Gene3D" id="1.25.40.10">
    <property type="entry name" value="Tetratricopeptide repeat domain"/>
    <property type="match status" value="3"/>
</dbReference>
<keyword evidence="1" id="KW-0677">Repeat</keyword>
<dbReference type="Pfam" id="PF13432">
    <property type="entry name" value="TPR_16"/>
    <property type="match status" value="1"/>
</dbReference>
<dbReference type="PROSITE" id="PS50005">
    <property type="entry name" value="TPR"/>
    <property type="match status" value="3"/>
</dbReference>
<dbReference type="PANTHER" id="PTHR45586:SF1">
    <property type="entry name" value="LIPOPOLYSACCHARIDE ASSEMBLY PROTEIN B"/>
    <property type="match status" value="1"/>
</dbReference>
<dbReference type="SMART" id="SM00028">
    <property type="entry name" value="TPR"/>
    <property type="match status" value="5"/>
</dbReference>
<protein>
    <submittedName>
        <fullName evidence="5">Tetratricopeptide repeat protein</fullName>
    </submittedName>
</protein>
<feature type="repeat" description="TPR" evidence="3">
    <location>
        <begin position="192"/>
        <end position="225"/>
    </location>
</feature>
<reference evidence="5 6" key="1">
    <citation type="submission" date="2019-03" db="EMBL/GenBank/DDBJ databases">
        <title>Flavobacterium AT-3-2 sp. nov., isolated from arctic soil.</title>
        <authorList>
            <person name="Chaudhary D.K."/>
        </authorList>
    </citation>
    <scope>NUCLEOTIDE SEQUENCE [LARGE SCALE GENOMIC DNA]</scope>
    <source>
        <strain evidence="5 6">AT-3-2</strain>
    </source>
</reference>
<feature type="chain" id="PRO_5020459064" evidence="4">
    <location>
        <begin position="21"/>
        <end position="557"/>
    </location>
</feature>
<feature type="repeat" description="TPR" evidence="3">
    <location>
        <begin position="158"/>
        <end position="191"/>
    </location>
</feature>
<evidence type="ECO:0000313" key="6">
    <source>
        <dbReference type="Proteomes" id="UP000295278"/>
    </source>
</evidence>
<gene>
    <name evidence="5" type="ORF">E0F89_08480</name>
</gene>
<feature type="signal peptide" evidence="4">
    <location>
        <begin position="1"/>
        <end position="20"/>
    </location>
</feature>
<feature type="repeat" description="TPR" evidence="3">
    <location>
        <begin position="514"/>
        <end position="546"/>
    </location>
</feature>
<keyword evidence="6" id="KW-1185">Reference proteome</keyword>
<name>A0A4R5ATZ4_9FLAO</name>
<dbReference type="InterPro" id="IPR051012">
    <property type="entry name" value="CellSynth/LPSAsmb/PSIAsmb"/>
</dbReference>
<evidence type="ECO:0000313" key="5">
    <source>
        <dbReference type="EMBL" id="TDD76481.1"/>
    </source>
</evidence>
<dbReference type="OrthoDB" id="638548at2"/>
<accession>A0A4R5ATZ4</accession>
<proteinExistence type="predicted"/>
<dbReference type="SUPFAM" id="SSF48439">
    <property type="entry name" value="Protein prenylyltransferase"/>
    <property type="match status" value="1"/>
</dbReference>
<comment type="caution">
    <text evidence="5">The sequence shown here is derived from an EMBL/GenBank/DDBJ whole genome shotgun (WGS) entry which is preliminary data.</text>
</comment>
<dbReference type="PANTHER" id="PTHR45586">
    <property type="entry name" value="TPR REPEAT-CONTAINING PROTEIN PA4667"/>
    <property type="match status" value="1"/>
</dbReference>
<dbReference type="InterPro" id="IPR019734">
    <property type="entry name" value="TPR_rpt"/>
</dbReference>
<evidence type="ECO:0000256" key="4">
    <source>
        <dbReference type="SAM" id="SignalP"/>
    </source>
</evidence>
<dbReference type="EMBL" id="SMFM01000003">
    <property type="protein sequence ID" value="TDD76481.1"/>
    <property type="molecule type" value="Genomic_DNA"/>
</dbReference>
<dbReference type="Proteomes" id="UP000295278">
    <property type="component" value="Unassembled WGS sequence"/>
</dbReference>
<evidence type="ECO:0000256" key="2">
    <source>
        <dbReference type="ARBA" id="ARBA00022803"/>
    </source>
</evidence>
<dbReference type="InterPro" id="IPR011990">
    <property type="entry name" value="TPR-like_helical_dom_sf"/>
</dbReference>
<dbReference type="SUPFAM" id="SSF48452">
    <property type="entry name" value="TPR-like"/>
    <property type="match status" value="1"/>
</dbReference>
<keyword evidence="2 3" id="KW-0802">TPR repeat</keyword>
<evidence type="ECO:0000256" key="3">
    <source>
        <dbReference type="PROSITE-ProRule" id="PRU00339"/>
    </source>
</evidence>
<dbReference type="Pfam" id="PF13181">
    <property type="entry name" value="TPR_8"/>
    <property type="match status" value="1"/>
</dbReference>
<dbReference type="AlphaFoldDB" id="A0A4R5ATZ4"/>
<evidence type="ECO:0000256" key="1">
    <source>
        <dbReference type="ARBA" id="ARBA00022737"/>
    </source>
</evidence>
<organism evidence="5 6">
    <name type="scientific">Flavobacterium caseinilyticum</name>
    <dbReference type="NCBI Taxonomy" id="2541732"/>
    <lineage>
        <taxon>Bacteria</taxon>
        <taxon>Pseudomonadati</taxon>
        <taxon>Bacteroidota</taxon>
        <taxon>Flavobacteriia</taxon>
        <taxon>Flavobacteriales</taxon>
        <taxon>Flavobacteriaceae</taxon>
        <taxon>Flavobacterium</taxon>
    </lineage>
</organism>
<keyword evidence="4" id="KW-0732">Signal</keyword>